<dbReference type="PANTHER" id="PTHR34547:SF1">
    <property type="entry name" value="YACP-LIKE NYN DOMAIN PROTEIN"/>
    <property type="match status" value="1"/>
</dbReference>
<dbReference type="OrthoDB" id="9792160at2"/>
<dbReference type="eggNOG" id="COG3688">
    <property type="taxonomic scope" value="Bacteria"/>
</dbReference>
<dbReference type="PANTHER" id="PTHR34547">
    <property type="entry name" value="YACP-LIKE NYN DOMAIN PROTEIN"/>
    <property type="match status" value="1"/>
</dbReference>
<dbReference type="Pfam" id="PF05991">
    <property type="entry name" value="NYN_YacP"/>
    <property type="match status" value="1"/>
</dbReference>
<name>D9S0G6_THEOJ</name>
<protein>
    <recommendedName>
        <fullName evidence="3">NYN domain-containing protein</fullName>
    </recommendedName>
</protein>
<reference evidence="1 2" key="1">
    <citation type="journal article" date="2010" name="Stand. Genomic Sci.">
        <title>Complete genome sequence of Thermosediminibacter oceani type strain (JW/IW-1228P).</title>
        <authorList>
            <person name="Pitluck S."/>
            <person name="Yasawong M."/>
            <person name="Munk C."/>
            <person name="Nolan M."/>
            <person name="Lapidus A."/>
            <person name="Lucas S."/>
            <person name="Glavina Del Rio T."/>
            <person name="Tice H."/>
            <person name="Cheng J.F."/>
            <person name="Bruce D."/>
            <person name="Detter C."/>
            <person name="Tapia R."/>
            <person name="Han C."/>
            <person name="Goodwin L."/>
            <person name="Liolios K."/>
            <person name="Ivanova N."/>
            <person name="Mavromatis K."/>
            <person name="Mikhailova N."/>
            <person name="Pati A."/>
            <person name="Chen A."/>
            <person name="Palaniappan K."/>
            <person name="Land M."/>
            <person name="Hauser L."/>
            <person name="Chang Y.J."/>
            <person name="Jeffries C.D."/>
            <person name="Rohde M."/>
            <person name="Spring S."/>
            <person name="Sikorski J."/>
            <person name="Goker M."/>
            <person name="Woyke T."/>
            <person name="Bristow J."/>
            <person name="Eisen J.A."/>
            <person name="Markowitz V."/>
            <person name="Hugenholtz P."/>
            <person name="Kyrpides N.C."/>
            <person name="Klenk H.P."/>
        </authorList>
    </citation>
    <scope>NUCLEOTIDE SEQUENCE [LARGE SCALE GENOMIC DNA]</scope>
    <source>
        <strain evidence="2">ATCC BAA-1034 / DSM 16646 / JW/IW-1228P</strain>
    </source>
</reference>
<gene>
    <name evidence="1" type="ordered locus">Toce_2110</name>
</gene>
<evidence type="ECO:0000313" key="2">
    <source>
        <dbReference type="Proteomes" id="UP000000272"/>
    </source>
</evidence>
<keyword evidence="2" id="KW-1185">Reference proteome</keyword>
<organism evidence="1 2">
    <name type="scientific">Thermosediminibacter oceani (strain ATCC BAA-1034 / DSM 16646 / JW/IW-1228P)</name>
    <dbReference type="NCBI Taxonomy" id="555079"/>
    <lineage>
        <taxon>Bacteria</taxon>
        <taxon>Bacillati</taxon>
        <taxon>Bacillota</taxon>
        <taxon>Clostridia</taxon>
        <taxon>Thermosediminibacterales</taxon>
        <taxon>Thermosediminibacteraceae</taxon>
        <taxon>Thermosediminibacter</taxon>
    </lineage>
</organism>
<dbReference type="AlphaFoldDB" id="D9S0G6"/>
<proteinExistence type="predicted"/>
<dbReference type="InterPro" id="IPR010298">
    <property type="entry name" value="YacP-like"/>
</dbReference>
<evidence type="ECO:0000313" key="1">
    <source>
        <dbReference type="EMBL" id="ADL08824.1"/>
    </source>
</evidence>
<dbReference type="KEGG" id="toc:Toce_2110"/>
<dbReference type="STRING" id="555079.Toce_2110"/>
<dbReference type="HOGENOM" id="CLU_101326_1_0_9"/>
<sequence>MTEKYEEYLFVDGYNVINAWPELVEAKSLNLEAAREKLIDIMADYAAQTGINVIIVFDAHQVEGGRRIIYRVNGVEVVFTKEGETADNYIEKTVDSMSMGQRVRVATSDWIEQQIVMGRGAIRVSARELHQEIKDLIEKRRKQEERRRLERHTLEERIDKKIWSQIIERLKNGGGA</sequence>
<dbReference type="Proteomes" id="UP000000272">
    <property type="component" value="Chromosome"/>
</dbReference>
<evidence type="ECO:0008006" key="3">
    <source>
        <dbReference type="Google" id="ProtNLM"/>
    </source>
</evidence>
<dbReference type="EMBL" id="CP002131">
    <property type="protein sequence ID" value="ADL08824.1"/>
    <property type="molecule type" value="Genomic_DNA"/>
</dbReference>
<accession>D9S0G6</accession>
<dbReference type="CDD" id="cd10912">
    <property type="entry name" value="PIN_YacP-like"/>
    <property type="match status" value="1"/>
</dbReference>
<dbReference type="RefSeq" id="WP_013276832.1">
    <property type="nucleotide sequence ID" value="NC_014377.1"/>
</dbReference>